<gene>
    <name evidence="2" type="ORF">E4031_00375</name>
    <name evidence="1" type="ORF">E4Z98_06005</name>
</gene>
<evidence type="ECO:0000313" key="1">
    <source>
        <dbReference type="EMBL" id="QCA28893.1"/>
    </source>
</evidence>
<evidence type="ECO:0000313" key="3">
    <source>
        <dbReference type="Proteomes" id="UP000296883"/>
    </source>
</evidence>
<dbReference type="EMBL" id="SRHU01000002">
    <property type="protein sequence ID" value="TFZ43311.1"/>
    <property type="molecule type" value="Genomic_DNA"/>
</dbReference>
<accession>A0AAJ5EGS6</accession>
<dbReference type="AlphaFoldDB" id="A0AAJ5EGS6"/>
<dbReference type="RefSeq" id="WP_135253345.1">
    <property type="nucleotide sequence ID" value="NZ_CP038865.1"/>
</dbReference>
<keyword evidence="3" id="KW-1185">Reference proteome</keyword>
<evidence type="ECO:0000313" key="2">
    <source>
        <dbReference type="EMBL" id="TFZ43311.1"/>
    </source>
</evidence>
<reference evidence="2 4" key="1">
    <citation type="submission" date="2019-03" db="EMBL/GenBank/DDBJ databases">
        <title>Vagococcus sp. was isolated fron gut of Carduelis flavirostris.</title>
        <authorList>
            <person name="Ge Y."/>
        </authorList>
    </citation>
    <scope>NUCLEOTIDE SEQUENCE [LARGE SCALE GENOMIC DNA]</scope>
    <source>
        <strain evidence="2 4">CF-210</strain>
    </source>
</reference>
<reference evidence="1 3" key="2">
    <citation type="journal article" date="2020" name="Int. J. Syst. Evol. Microbiol.">
        <title>Vagococcus xieshaowenii sp. nov., isolated from snow finch (Montifringilla taczanowskii) cloacal content.</title>
        <authorList>
            <person name="Ge Y."/>
            <person name="Yang J."/>
            <person name="Lai X.H."/>
            <person name="Zhang G."/>
            <person name="Jin D."/>
            <person name="Lu S."/>
            <person name="Wang B."/>
            <person name="Huang Y."/>
            <person name="Huang Y."/>
            <person name="Ren Z."/>
            <person name="Zhang X."/>
            <person name="Xu J."/>
        </authorList>
    </citation>
    <scope>NUCLEOTIDE SEQUENCE [LARGE SCALE GENOMIC DNA]</scope>
    <source>
        <strain evidence="1">Personal::cf-49</strain>
        <strain evidence="3">personal::cf-49</strain>
    </source>
</reference>
<dbReference type="EMBL" id="CP038865">
    <property type="protein sequence ID" value="QCA28893.1"/>
    <property type="molecule type" value="Genomic_DNA"/>
</dbReference>
<dbReference type="Proteomes" id="UP000297725">
    <property type="component" value="Unassembled WGS sequence"/>
</dbReference>
<organism evidence="2 4">
    <name type="scientific">Vagococcus xieshaowenii</name>
    <dbReference type="NCBI Taxonomy" id="2562451"/>
    <lineage>
        <taxon>Bacteria</taxon>
        <taxon>Bacillati</taxon>
        <taxon>Bacillota</taxon>
        <taxon>Bacilli</taxon>
        <taxon>Lactobacillales</taxon>
        <taxon>Enterococcaceae</taxon>
        <taxon>Vagococcus</taxon>
    </lineage>
</organism>
<sequence length="133" mass="15951">MMNDKEQVRLATFILRRWQFYELNINKMKNNFHKWQAITFFRALQELEKEEVSLLARMYYKSPTQLYNKWYSAFETCKGASLEEVAEQTGKTVTQVRSELRVIKIKFAKRYNELSNEPKKITLIRDKTNEKGA</sequence>
<protein>
    <submittedName>
        <fullName evidence="2">Uncharacterized protein</fullName>
    </submittedName>
</protein>
<proteinExistence type="predicted"/>
<name>A0AAJ5EGS6_9ENTE</name>
<evidence type="ECO:0000313" key="4">
    <source>
        <dbReference type="Proteomes" id="UP000297725"/>
    </source>
</evidence>
<dbReference type="Proteomes" id="UP000296883">
    <property type="component" value="Chromosome"/>
</dbReference>